<name>A0ABW3MKB1_9PSEU</name>
<keyword evidence="3" id="KW-0378">Hydrolase</keyword>
<dbReference type="PANTHER" id="PTHR21581">
    <property type="entry name" value="D-ALANYL-D-ALANINE CARBOXYPEPTIDASE"/>
    <property type="match status" value="1"/>
</dbReference>
<evidence type="ECO:0000256" key="5">
    <source>
        <dbReference type="ARBA" id="ARBA00022984"/>
    </source>
</evidence>
<evidence type="ECO:0000256" key="6">
    <source>
        <dbReference type="ARBA" id="ARBA00023316"/>
    </source>
</evidence>
<keyword evidence="10" id="KW-1185">Reference proteome</keyword>
<dbReference type="InterPro" id="IPR018044">
    <property type="entry name" value="Peptidase_S11"/>
</dbReference>
<dbReference type="EMBL" id="JBHTIS010002930">
    <property type="protein sequence ID" value="MFD1050563.1"/>
    <property type="molecule type" value="Genomic_DNA"/>
</dbReference>
<evidence type="ECO:0000313" key="9">
    <source>
        <dbReference type="EMBL" id="MFD1050563.1"/>
    </source>
</evidence>
<sequence>LDTGQILGAKDPHARQRPASLIKVLLSLVVLDELGDKMDKVITGTAEDASQDGTRVGIGPGGQYTVRQLFYTLLMRSGNDCAHALAMQMGGIEQTVAKMNAKAKSLDALDTQTATPSGLDGPGMMTSAFDLAVFFREAMRNPEFAKAVATKQLDMPGYGDKPGFKVNNDNGLLGKYQGFLGGKTGFTDDARHTYVLDTSVLLSDPWSMTRFAEHSVVLPLVVISELEGKRHHPELGWFARSALRMLDDLGVGFIEG</sequence>
<dbReference type="PANTHER" id="PTHR21581:SF33">
    <property type="entry name" value="D-ALANYL-D-ALANINE CARBOXYPEPTIDASE DACB"/>
    <property type="match status" value="1"/>
</dbReference>
<dbReference type="InterPro" id="IPR012338">
    <property type="entry name" value="Beta-lactam/transpept-like"/>
</dbReference>
<keyword evidence="4" id="KW-0133">Cell shape</keyword>
<evidence type="ECO:0000256" key="1">
    <source>
        <dbReference type="ARBA" id="ARBA00007164"/>
    </source>
</evidence>
<protein>
    <submittedName>
        <fullName evidence="9">PIN domain-containing protein</fullName>
    </submittedName>
</protein>
<accession>A0ABW3MKB1</accession>
<evidence type="ECO:0000256" key="4">
    <source>
        <dbReference type="ARBA" id="ARBA00022960"/>
    </source>
</evidence>
<evidence type="ECO:0000259" key="8">
    <source>
        <dbReference type="Pfam" id="PF00768"/>
    </source>
</evidence>
<reference evidence="10" key="1">
    <citation type="journal article" date="2019" name="Int. J. Syst. Evol. Microbiol.">
        <title>The Global Catalogue of Microorganisms (GCM) 10K type strain sequencing project: providing services to taxonomists for standard genome sequencing and annotation.</title>
        <authorList>
            <consortium name="The Broad Institute Genomics Platform"/>
            <consortium name="The Broad Institute Genome Sequencing Center for Infectious Disease"/>
            <person name="Wu L."/>
            <person name="Ma J."/>
        </authorList>
    </citation>
    <scope>NUCLEOTIDE SEQUENCE [LARGE SCALE GENOMIC DNA]</scope>
    <source>
        <strain evidence="10">JCM 31486</strain>
    </source>
</reference>
<feature type="domain" description="Peptidase S11 D-alanyl-D-alanine carboxypeptidase A N-terminal" evidence="8">
    <location>
        <begin position="2"/>
        <end position="198"/>
    </location>
</feature>
<comment type="similarity">
    <text evidence="1 7">Belongs to the peptidase S11 family.</text>
</comment>
<dbReference type="CDD" id="cd09883">
    <property type="entry name" value="PIN_VapC_PhoHL-ATPase"/>
    <property type="match status" value="1"/>
</dbReference>
<organism evidence="9 10">
    <name type="scientific">Kibdelosporangium lantanae</name>
    <dbReference type="NCBI Taxonomy" id="1497396"/>
    <lineage>
        <taxon>Bacteria</taxon>
        <taxon>Bacillati</taxon>
        <taxon>Actinomycetota</taxon>
        <taxon>Actinomycetes</taxon>
        <taxon>Pseudonocardiales</taxon>
        <taxon>Pseudonocardiaceae</taxon>
        <taxon>Kibdelosporangium</taxon>
    </lineage>
</organism>
<keyword evidence="6" id="KW-0961">Cell wall biogenesis/degradation</keyword>
<dbReference type="InterPro" id="IPR001967">
    <property type="entry name" value="Peptidase_S11_N"/>
</dbReference>
<feature type="non-terminal residue" evidence="9">
    <location>
        <position position="1"/>
    </location>
</feature>
<dbReference type="PRINTS" id="PR00725">
    <property type="entry name" value="DADACBPTASE1"/>
</dbReference>
<keyword evidence="5" id="KW-0573">Peptidoglycan synthesis</keyword>
<gene>
    <name evidence="9" type="ORF">ACFQ1S_36075</name>
</gene>
<dbReference type="Proteomes" id="UP001597045">
    <property type="component" value="Unassembled WGS sequence"/>
</dbReference>
<evidence type="ECO:0000256" key="2">
    <source>
        <dbReference type="ARBA" id="ARBA00022729"/>
    </source>
</evidence>
<keyword evidence="2" id="KW-0732">Signal</keyword>
<proteinExistence type="inferred from homology"/>
<evidence type="ECO:0000313" key="10">
    <source>
        <dbReference type="Proteomes" id="UP001597045"/>
    </source>
</evidence>
<evidence type="ECO:0000256" key="7">
    <source>
        <dbReference type="RuleBase" id="RU004016"/>
    </source>
</evidence>
<dbReference type="Gene3D" id="3.40.710.10">
    <property type="entry name" value="DD-peptidase/beta-lactamase superfamily"/>
    <property type="match status" value="1"/>
</dbReference>
<feature type="non-terminal residue" evidence="9">
    <location>
        <position position="256"/>
    </location>
</feature>
<dbReference type="SUPFAM" id="SSF56601">
    <property type="entry name" value="beta-lactamase/transpeptidase-like"/>
    <property type="match status" value="1"/>
</dbReference>
<comment type="caution">
    <text evidence="9">The sequence shown here is derived from an EMBL/GenBank/DDBJ whole genome shotgun (WGS) entry which is preliminary data.</text>
</comment>
<dbReference type="Pfam" id="PF00768">
    <property type="entry name" value="Peptidase_S11"/>
    <property type="match status" value="1"/>
</dbReference>
<evidence type="ECO:0000256" key="3">
    <source>
        <dbReference type="ARBA" id="ARBA00022801"/>
    </source>
</evidence>